<comment type="caution">
    <text evidence="2">The sequence shown here is derived from an EMBL/GenBank/DDBJ whole genome shotgun (WGS) entry which is preliminary data.</text>
</comment>
<dbReference type="EMBL" id="BLXT01008609">
    <property type="protein sequence ID" value="GFO50359.1"/>
    <property type="molecule type" value="Genomic_DNA"/>
</dbReference>
<protein>
    <submittedName>
        <fullName evidence="2">Uncharacterized protein</fullName>
    </submittedName>
</protein>
<name>A0AAV4E252_9GAST</name>
<organism evidence="2 3">
    <name type="scientific">Plakobranchus ocellatus</name>
    <dbReference type="NCBI Taxonomy" id="259542"/>
    <lineage>
        <taxon>Eukaryota</taxon>
        <taxon>Metazoa</taxon>
        <taxon>Spiralia</taxon>
        <taxon>Lophotrochozoa</taxon>
        <taxon>Mollusca</taxon>
        <taxon>Gastropoda</taxon>
        <taxon>Heterobranchia</taxon>
        <taxon>Euthyneura</taxon>
        <taxon>Panpulmonata</taxon>
        <taxon>Sacoglossa</taxon>
        <taxon>Placobranchoidea</taxon>
        <taxon>Plakobranchidae</taxon>
        <taxon>Plakobranchus</taxon>
    </lineage>
</organism>
<evidence type="ECO:0000313" key="3">
    <source>
        <dbReference type="Proteomes" id="UP000735302"/>
    </source>
</evidence>
<feature type="compositionally biased region" description="Polar residues" evidence="1">
    <location>
        <begin position="84"/>
        <end position="96"/>
    </location>
</feature>
<gene>
    <name evidence="2" type="ORF">PoB_007686400</name>
</gene>
<proteinExistence type="predicted"/>
<evidence type="ECO:0000256" key="1">
    <source>
        <dbReference type="SAM" id="MobiDB-lite"/>
    </source>
</evidence>
<keyword evidence="3" id="KW-1185">Reference proteome</keyword>
<sequence>MSTMPILRLPRHRLLTPEINTYACQMQQCQRRSEQLPFQTVKDMGGGDFQSKLPNCSQRVSLTTEKHLSPYVTLTKFPERKRSYYSSTPREGSFSQSRRHSTYSQSNASNTQNSSRKASLGLKQIENFCTANQGSKTKNGRCSSSADRNGKHGDLKFYSDDIKAFDYSCEYEDAIPQKRNLREAKVVAALHPQQEYLLHALTTLAINSLSSELTPRLESEKRLAAVTHLGHKIVENAKSPTEGETIPNNFTQMPVSKSTTSENCSENTLKLDEFFAAMEETRNEVELEKGLRPKEIPQLHNSANSNRNRINQLRNYLRYSGYGEPVVKVTSASKSDKLYLTRLLQRMRRNCSPHRQERLRLRARLDYEMSIMKAVSFCEQQEQVYFRSASVDMENTDLQMLEDDLKYQALQEMRRNAKNMDKDVLLYNATPKSRAFQIRQNKRKASNANGGPFSGVGEAVADHVDGAGAQGTLNRQQTTSAKARSRSNTMSGSCGYEGDIMSGLLGSPLSKQEMQDRIQLWLASVEKAMAGSCNNALNHDDINY</sequence>
<feature type="region of interest" description="Disordered" evidence="1">
    <location>
        <begin position="469"/>
        <end position="494"/>
    </location>
</feature>
<dbReference type="AlphaFoldDB" id="A0AAV4E252"/>
<evidence type="ECO:0000313" key="2">
    <source>
        <dbReference type="EMBL" id="GFO50359.1"/>
    </source>
</evidence>
<feature type="region of interest" description="Disordered" evidence="1">
    <location>
        <begin position="239"/>
        <end position="262"/>
    </location>
</feature>
<reference evidence="2 3" key="1">
    <citation type="journal article" date="2021" name="Elife">
        <title>Chloroplast acquisition without the gene transfer in kleptoplastic sea slugs, Plakobranchus ocellatus.</title>
        <authorList>
            <person name="Maeda T."/>
            <person name="Takahashi S."/>
            <person name="Yoshida T."/>
            <person name="Shimamura S."/>
            <person name="Takaki Y."/>
            <person name="Nagai Y."/>
            <person name="Toyoda A."/>
            <person name="Suzuki Y."/>
            <person name="Arimoto A."/>
            <person name="Ishii H."/>
            <person name="Satoh N."/>
            <person name="Nishiyama T."/>
            <person name="Hasebe M."/>
            <person name="Maruyama T."/>
            <person name="Minagawa J."/>
            <person name="Obokata J."/>
            <person name="Shigenobu S."/>
        </authorList>
    </citation>
    <scope>NUCLEOTIDE SEQUENCE [LARGE SCALE GENOMIC DNA]</scope>
</reference>
<feature type="compositionally biased region" description="Polar residues" evidence="1">
    <location>
        <begin position="246"/>
        <end position="262"/>
    </location>
</feature>
<feature type="region of interest" description="Disordered" evidence="1">
    <location>
        <begin position="83"/>
        <end position="117"/>
    </location>
</feature>
<feature type="compositionally biased region" description="Polar residues" evidence="1">
    <location>
        <begin position="471"/>
        <end position="492"/>
    </location>
</feature>
<feature type="compositionally biased region" description="Low complexity" evidence="1">
    <location>
        <begin position="102"/>
        <end position="115"/>
    </location>
</feature>
<accession>A0AAV4E252</accession>
<dbReference type="Proteomes" id="UP000735302">
    <property type="component" value="Unassembled WGS sequence"/>
</dbReference>